<dbReference type="RefSeq" id="WP_187013589.1">
    <property type="nucleotide sequence ID" value="NZ_JACOQI010000002.1"/>
</dbReference>
<dbReference type="AlphaFoldDB" id="A0A923MF49"/>
<accession>A0A923MF49</accession>
<comment type="caution">
    <text evidence="2">The sequence shown here is derived from an EMBL/GenBank/DDBJ whole genome shotgun (WGS) entry which is preliminary data.</text>
</comment>
<keyword evidence="1" id="KW-0812">Transmembrane</keyword>
<dbReference type="EMBL" id="JACOQI010000002">
    <property type="protein sequence ID" value="MBC5769203.1"/>
    <property type="molecule type" value="Genomic_DNA"/>
</dbReference>
<organism evidence="2 3">
    <name type="scientific">Dysosmobacter segnis</name>
    <dbReference type="NCBI Taxonomy" id="2763042"/>
    <lineage>
        <taxon>Bacteria</taxon>
        <taxon>Bacillati</taxon>
        <taxon>Bacillota</taxon>
        <taxon>Clostridia</taxon>
        <taxon>Eubacteriales</taxon>
        <taxon>Oscillospiraceae</taxon>
        <taxon>Dysosmobacter</taxon>
    </lineage>
</organism>
<keyword evidence="1" id="KW-0472">Membrane</keyword>
<gene>
    <name evidence="2" type="ORF">H8Z83_02435</name>
</gene>
<evidence type="ECO:0000313" key="2">
    <source>
        <dbReference type="EMBL" id="MBC5769203.1"/>
    </source>
</evidence>
<keyword evidence="1" id="KW-1133">Transmembrane helix</keyword>
<evidence type="ECO:0000256" key="1">
    <source>
        <dbReference type="SAM" id="Phobius"/>
    </source>
</evidence>
<reference evidence="2" key="1">
    <citation type="submission" date="2020-08" db="EMBL/GenBank/DDBJ databases">
        <title>Genome public.</title>
        <authorList>
            <person name="Liu C."/>
            <person name="Sun Q."/>
        </authorList>
    </citation>
    <scope>NUCLEOTIDE SEQUENCE</scope>
    <source>
        <strain evidence="2">BX15</strain>
    </source>
</reference>
<feature type="transmembrane region" description="Helical" evidence="1">
    <location>
        <begin position="126"/>
        <end position="146"/>
    </location>
</feature>
<feature type="transmembrane region" description="Helical" evidence="1">
    <location>
        <begin position="152"/>
        <end position="171"/>
    </location>
</feature>
<evidence type="ECO:0000313" key="3">
    <source>
        <dbReference type="Proteomes" id="UP000620327"/>
    </source>
</evidence>
<feature type="transmembrane region" description="Helical" evidence="1">
    <location>
        <begin position="12"/>
        <end position="33"/>
    </location>
</feature>
<protein>
    <submittedName>
        <fullName evidence="2">Uncharacterized protein</fullName>
    </submittedName>
</protein>
<sequence length="208" mass="23568">MKEDRTAFWFRIRVILSTLLVLLGAGLFFAGYYGYAKKWGIPIEVSFFGSGGMIIAGFAIRATLFHCPFCGAHIYLRNPVLLYFYSCPSCGHSVGKGKASYLNRRLSTNSVHESKHSNVAHYRRKVITIIALLISWFICAILLYIFNLFNGYCGILLIISSIPILLSVWTLRCPKCGAWIAKQTPIWEFLHYNCKICGFSADESDKRE</sequence>
<proteinExistence type="predicted"/>
<dbReference type="Proteomes" id="UP000620327">
    <property type="component" value="Unassembled WGS sequence"/>
</dbReference>
<keyword evidence="3" id="KW-1185">Reference proteome</keyword>
<name>A0A923MF49_9FIRM</name>